<keyword evidence="2" id="KW-1185">Reference proteome</keyword>
<reference evidence="1 2" key="1">
    <citation type="submission" date="2014-11" db="EMBL/GenBank/DDBJ databases">
        <authorList>
            <person name="Zhu J."/>
            <person name="Qi W."/>
            <person name="Song R."/>
        </authorList>
    </citation>
    <scope>NUCLEOTIDE SEQUENCE [LARGE SCALE GENOMIC DNA]</scope>
</reference>
<evidence type="ECO:0000313" key="1">
    <source>
        <dbReference type="EMBL" id="CEL92212.1"/>
    </source>
</evidence>
<name>A0A0G4EAD8_VITBC</name>
<organism evidence="1 2">
    <name type="scientific">Vitrella brassicaformis (strain CCMP3155)</name>
    <dbReference type="NCBI Taxonomy" id="1169540"/>
    <lineage>
        <taxon>Eukaryota</taxon>
        <taxon>Sar</taxon>
        <taxon>Alveolata</taxon>
        <taxon>Colpodellida</taxon>
        <taxon>Vitrellaceae</taxon>
        <taxon>Vitrella</taxon>
    </lineage>
</organism>
<dbReference type="AlphaFoldDB" id="A0A0G4EAD8"/>
<dbReference type="InParanoid" id="A0A0G4EAD8"/>
<accession>A0A0G4EAD8</accession>
<dbReference type="PhylomeDB" id="A0A0G4EAD8"/>
<gene>
    <name evidence="1" type="ORF">Vbra_10950</name>
</gene>
<dbReference type="Proteomes" id="UP000041254">
    <property type="component" value="Unassembled WGS sequence"/>
</dbReference>
<dbReference type="EMBL" id="CDMY01000055">
    <property type="protein sequence ID" value="CEL92212.1"/>
    <property type="molecule type" value="Genomic_DNA"/>
</dbReference>
<evidence type="ECO:0000313" key="2">
    <source>
        <dbReference type="Proteomes" id="UP000041254"/>
    </source>
</evidence>
<dbReference type="VEuPathDB" id="CryptoDB:Vbra_10950"/>
<proteinExistence type="predicted"/>
<protein>
    <submittedName>
        <fullName evidence="1">Uncharacterized protein</fullName>
    </submittedName>
</protein>
<sequence length="412" mass="45758">MMSDLLRVGRVFFSSAGLGAMSDLLPEELWREQILPFLVVCDVVALRATSRAKAALITAGLLLQRIDACLERNELNGTVDVDRVWSAGDANQLGGLVGLILSYVRRLPACPRRLTGRRANGMTHVGYLLRCLYVLEQGGSKWRVMGMIVRLAAIYQLTPNGLPLTMSVAHLPTRWAFHQMPVMMSVYTTIQHQLSYRGSSLALQPAAINIDGSTFLSLLRWCLMAGTVGPFGVMPHGEMPASHRYLVEYKSEDPVIRCGPRLFPSFSAFLVRSLCCRWSDQEAAGDREVLTAHIGDRHPCYWKLLRADDVPQQLGMTVDHRYDNGDIHRAHPAEYRGVVVSGFRPGDAVAARLSVGFGRIQLHSTEPPVAGPAASLDEVLDVRFPVSMPMWRSVLKRFDLEEDVINRGRVLV</sequence>